<dbReference type="GO" id="GO:0005524">
    <property type="term" value="F:ATP binding"/>
    <property type="evidence" value="ECO:0007669"/>
    <property type="project" value="UniProtKB-KW"/>
</dbReference>
<dbReference type="RefSeq" id="WP_210596425.1">
    <property type="nucleotide sequence ID" value="NZ_JAGKSQ010000002.1"/>
</dbReference>
<dbReference type="Gene3D" id="3.30.565.10">
    <property type="entry name" value="Histidine kinase-like ATPase, C-terminal domain"/>
    <property type="match status" value="1"/>
</dbReference>
<organism evidence="2 3">
    <name type="scientific">Halalkalibacter suaedae</name>
    <dbReference type="NCBI Taxonomy" id="2822140"/>
    <lineage>
        <taxon>Bacteria</taxon>
        <taxon>Bacillati</taxon>
        <taxon>Bacillota</taxon>
        <taxon>Bacilli</taxon>
        <taxon>Bacillales</taxon>
        <taxon>Bacillaceae</taxon>
        <taxon>Halalkalibacter</taxon>
    </lineage>
</organism>
<keyword evidence="2" id="KW-0067">ATP-binding</keyword>
<keyword evidence="2" id="KW-0547">Nucleotide-binding</keyword>
<gene>
    <name evidence="2" type="ORF">J7W16_06335</name>
</gene>
<proteinExistence type="predicted"/>
<dbReference type="CDD" id="cd16936">
    <property type="entry name" value="HATPase_RsbW-like"/>
    <property type="match status" value="1"/>
</dbReference>
<name>A0A940WU89_9BACI</name>
<feature type="domain" description="Histidine kinase/HSP90-like ATPase" evidence="1">
    <location>
        <begin position="37"/>
        <end position="129"/>
    </location>
</feature>
<dbReference type="Proteomes" id="UP000678228">
    <property type="component" value="Unassembled WGS sequence"/>
</dbReference>
<keyword evidence="3" id="KW-1185">Reference proteome</keyword>
<dbReference type="InterPro" id="IPR036890">
    <property type="entry name" value="HATPase_C_sf"/>
</dbReference>
<dbReference type="AlphaFoldDB" id="A0A940WU89"/>
<dbReference type="SUPFAM" id="SSF55874">
    <property type="entry name" value="ATPase domain of HSP90 chaperone/DNA topoisomerase II/histidine kinase"/>
    <property type="match status" value="1"/>
</dbReference>
<comment type="caution">
    <text evidence="2">The sequence shown here is derived from an EMBL/GenBank/DDBJ whole genome shotgun (WGS) entry which is preliminary data.</text>
</comment>
<evidence type="ECO:0000313" key="2">
    <source>
        <dbReference type="EMBL" id="MBP3950747.1"/>
    </source>
</evidence>
<accession>A0A940WU89</accession>
<dbReference type="Pfam" id="PF13581">
    <property type="entry name" value="HATPase_c_2"/>
    <property type="match status" value="1"/>
</dbReference>
<evidence type="ECO:0000313" key="3">
    <source>
        <dbReference type="Proteomes" id="UP000678228"/>
    </source>
</evidence>
<protein>
    <submittedName>
        <fullName evidence="2">ATP-binding protein</fullName>
    </submittedName>
</protein>
<dbReference type="InterPro" id="IPR003594">
    <property type="entry name" value="HATPase_dom"/>
</dbReference>
<evidence type="ECO:0000259" key="1">
    <source>
        <dbReference type="Pfam" id="PF13581"/>
    </source>
</evidence>
<dbReference type="EMBL" id="JAGKSQ010000002">
    <property type="protein sequence ID" value="MBP3950747.1"/>
    <property type="molecule type" value="Genomic_DNA"/>
</dbReference>
<reference evidence="2" key="1">
    <citation type="submission" date="2021-03" db="EMBL/GenBank/DDBJ databases">
        <title>Bacillus suaedae sp. nov., isolated from Suaeda aralocaspica.</title>
        <authorList>
            <person name="Lei R.F.R."/>
        </authorList>
    </citation>
    <scope>NUCLEOTIDE SEQUENCE</scope>
    <source>
        <strain evidence="2">YZJH907-2</strain>
    </source>
</reference>
<sequence>MSMLVMNFQLPCEEYALEHIGDVIEHSLLKFTDTSDRKLNFVIQELIVNAYEATVKKYEDAALNYHIDIKVEINNDFISASITDRGTGISEQQYRSFTKKTLEDALHQERGRGLLMVKELVDQLSFYQEDHDLFTVSIEKRR</sequence>